<evidence type="ECO:0000256" key="1">
    <source>
        <dbReference type="SAM" id="Phobius"/>
    </source>
</evidence>
<protein>
    <submittedName>
        <fullName evidence="2">Uncharacterized protein</fullName>
    </submittedName>
</protein>
<sequence>MVKMIVHLPIFMNLLHWVLFRVIGFRRRKLLRRRQTTAEKVCSPLMRLNILGLPLCAASVAGALYGFQNSCKILPRMQKFHLIWLTILIPFSS</sequence>
<organism evidence="2">
    <name type="scientific">Ixodes ricinus</name>
    <name type="common">Common tick</name>
    <name type="synonym">Acarus ricinus</name>
    <dbReference type="NCBI Taxonomy" id="34613"/>
    <lineage>
        <taxon>Eukaryota</taxon>
        <taxon>Metazoa</taxon>
        <taxon>Ecdysozoa</taxon>
        <taxon>Arthropoda</taxon>
        <taxon>Chelicerata</taxon>
        <taxon>Arachnida</taxon>
        <taxon>Acari</taxon>
        <taxon>Parasitiformes</taxon>
        <taxon>Ixodida</taxon>
        <taxon>Ixodoidea</taxon>
        <taxon>Ixodidae</taxon>
        <taxon>Ixodinae</taxon>
        <taxon>Ixodes</taxon>
    </lineage>
</organism>
<name>A0A6B0UDW0_IXORI</name>
<feature type="transmembrane region" description="Helical" evidence="1">
    <location>
        <begin position="45"/>
        <end position="67"/>
    </location>
</feature>
<proteinExistence type="predicted"/>
<evidence type="ECO:0000313" key="2">
    <source>
        <dbReference type="EMBL" id="MXU86925.1"/>
    </source>
</evidence>
<keyword evidence="1" id="KW-0472">Membrane</keyword>
<dbReference type="EMBL" id="GIFC01004842">
    <property type="protein sequence ID" value="MXU86925.1"/>
    <property type="molecule type" value="Transcribed_RNA"/>
</dbReference>
<accession>A0A6B0UDW0</accession>
<feature type="transmembrane region" description="Helical" evidence="1">
    <location>
        <begin position="6"/>
        <end position="24"/>
    </location>
</feature>
<keyword evidence="1" id="KW-1133">Transmembrane helix</keyword>
<reference evidence="2" key="1">
    <citation type="submission" date="2019-12" db="EMBL/GenBank/DDBJ databases">
        <title>An insight into the sialome of adult female Ixodes ricinus ticks feeding for 6 days.</title>
        <authorList>
            <person name="Perner J."/>
            <person name="Ribeiro J.M.C."/>
        </authorList>
    </citation>
    <scope>NUCLEOTIDE SEQUENCE</scope>
    <source>
        <strain evidence="2">Semi-engorged</strain>
        <tissue evidence="2">Salivary glands</tissue>
    </source>
</reference>
<keyword evidence="1" id="KW-0812">Transmembrane</keyword>
<dbReference type="AlphaFoldDB" id="A0A6B0UDW0"/>